<protein>
    <recommendedName>
        <fullName evidence="2">diguanylate cyclase</fullName>
        <ecNumber evidence="2">2.7.7.65</ecNumber>
    </recommendedName>
</protein>
<dbReference type="SMART" id="SM00267">
    <property type="entry name" value="GGDEF"/>
    <property type="match status" value="1"/>
</dbReference>
<evidence type="ECO:0000259" key="5">
    <source>
        <dbReference type="PROSITE" id="PS50887"/>
    </source>
</evidence>
<dbReference type="PROSITE" id="PS50887">
    <property type="entry name" value="GGDEF"/>
    <property type="match status" value="1"/>
</dbReference>
<dbReference type="EMBL" id="FOVF01000033">
    <property type="protein sequence ID" value="SFN58453.1"/>
    <property type="molecule type" value="Genomic_DNA"/>
</dbReference>
<dbReference type="InterPro" id="IPR000160">
    <property type="entry name" value="GGDEF_dom"/>
</dbReference>
<proteinExistence type="predicted"/>
<dbReference type="InterPro" id="IPR043128">
    <property type="entry name" value="Rev_trsase/Diguanyl_cyclase"/>
</dbReference>
<dbReference type="Pfam" id="PF00990">
    <property type="entry name" value="GGDEF"/>
    <property type="match status" value="1"/>
</dbReference>
<dbReference type="Proteomes" id="UP000198575">
    <property type="component" value="Unassembled WGS sequence"/>
</dbReference>
<comment type="catalytic activity">
    <reaction evidence="3">
        <text>2 GTP = 3',3'-c-di-GMP + 2 diphosphate</text>
        <dbReference type="Rhea" id="RHEA:24898"/>
        <dbReference type="ChEBI" id="CHEBI:33019"/>
        <dbReference type="ChEBI" id="CHEBI:37565"/>
        <dbReference type="ChEBI" id="CHEBI:58805"/>
        <dbReference type="EC" id="2.7.7.65"/>
    </reaction>
</comment>
<feature type="domain" description="GGDEF" evidence="5">
    <location>
        <begin position="341"/>
        <end position="473"/>
    </location>
</feature>
<keyword evidence="4" id="KW-1133">Transmembrane helix</keyword>
<dbReference type="EC" id="2.7.7.65" evidence="2"/>
<feature type="transmembrane region" description="Helical" evidence="4">
    <location>
        <begin position="207"/>
        <end position="225"/>
    </location>
</feature>
<feature type="transmembrane region" description="Helical" evidence="4">
    <location>
        <begin position="124"/>
        <end position="144"/>
    </location>
</feature>
<dbReference type="SUPFAM" id="SSF55073">
    <property type="entry name" value="Nucleotide cyclase"/>
    <property type="match status" value="1"/>
</dbReference>
<comment type="cofactor">
    <cofactor evidence="1">
        <name>Mg(2+)</name>
        <dbReference type="ChEBI" id="CHEBI:18420"/>
    </cofactor>
</comment>
<dbReference type="InterPro" id="IPR029787">
    <property type="entry name" value="Nucleotide_cyclase"/>
</dbReference>
<feature type="transmembrane region" description="Helical" evidence="4">
    <location>
        <begin position="237"/>
        <end position="258"/>
    </location>
</feature>
<dbReference type="GO" id="GO:1902201">
    <property type="term" value="P:negative regulation of bacterial-type flagellum-dependent cell motility"/>
    <property type="evidence" value="ECO:0007669"/>
    <property type="project" value="TreeGrafter"/>
</dbReference>
<feature type="transmembrane region" description="Helical" evidence="4">
    <location>
        <begin position="86"/>
        <end position="104"/>
    </location>
</feature>
<dbReference type="GO" id="GO:0043709">
    <property type="term" value="P:cell adhesion involved in single-species biofilm formation"/>
    <property type="evidence" value="ECO:0007669"/>
    <property type="project" value="TreeGrafter"/>
</dbReference>
<evidence type="ECO:0000313" key="7">
    <source>
        <dbReference type="Proteomes" id="UP000198575"/>
    </source>
</evidence>
<keyword evidence="4" id="KW-0812">Transmembrane</keyword>
<feature type="transmembrane region" description="Helical" evidence="4">
    <location>
        <begin position="264"/>
        <end position="284"/>
    </location>
</feature>
<feature type="transmembrane region" description="Helical" evidence="4">
    <location>
        <begin position="25"/>
        <end position="49"/>
    </location>
</feature>
<evidence type="ECO:0000256" key="2">
    <source>
        <dbReference type="ARBA" id="ARBA00012528"/>
    </source>
</evidence>
<keyword evidence="7" id="KW-1185">Reference proteome</keyword>
<keyword evidence="4" id="KW-0472">Membrane</keyword>
<dbReference type="GO" id="GO:0005886">
    <property type="term" value="C:plasma membrane"/>
    <property type="evidence" value="ECO:0007669"/>
    <property type="project" value="TreeGrafter"/>
</dbReference>
<feature type="transmembrane region" description="Helical" evidence="4">
    <location>
        <begin position="55"/>
        <end position="74"/>
    </location>
</feature>
<dbReference type="NCBIfam" id="TIGR00254">
    <property type="entry name" value="GGDEF"/>
    <property type="match status" value="1"/>
</dbReference>
<dbReference type="STRING" id="578942.SAMN05216289_13327"/>
<dbReference type="GO" id="GO:0052621">
    <property type="term" value="F:diguanylate cyclase activity"/>
    <property type="evidence" value="ECO:0007669"/>
    <property type="project" value="UniProtKB-EC"/>
</dbReference>
<organism evidence="6 7">
    <name type="scientific">Dokdonella immobilis</name>
    <dbReference type="NCBI Taxonomy" id="578942"/>
    <lineage>
        <taxon>Bacteria</taxon>
        <taxon>Pseudomonadati</taxon>
        <taxon>Pseudomonadota</taxon>
        <taxon>Gammaproteobacteria</taxon>
        <taxon>Lysobacterales</taxon>
        <taxon>Rhodanobacteraceae</taxon>
        <taxon>Dokdonella</taxon>
    </lineage>
</organism>
<gene>
    <name evidence="6" type="ORF">SAMN05216289_13327</name>
</gene>
<dbReference type="PANTHER" id="PTHR45138">
    <property type="entry name" value="REGULATORY COMPONENTS OF SENSORY TRANSDUCTION SYSTEM"/>
    <property type="match status" value="1"/>
</dbReference>
<dbReference type="FunFam" id="3.30.70.270:FF:000001">
    <property type="entry name" value="Diguanylate cyclase domain protein"/>
    <property type="match status" value="1"/>
</dbReference>
<evidence type="ECO:0000256" key="4">
    <source>
        <dbReference type="SAM" id="Phobius"/>
    </source>
</evidence>
<dbReference type="Pfam" id="PF17158">
    <property type="entry name" value="MASE4"/>
    <property type="match status" value="1"/>
</dbReference>
<reference evidence="6 7" key="1">
    <citation type="submission" date="2016-10" db="EMBL/GenBank/DDBJ databases">
        <authorList>
            <person name="de Groot N.N."/>
        </authorList>
    </citation>
    <scope>NUCLEOTIDE SEQUENCE [LARGE SCALE GENOMIC DNA]</scope>
    <source>
        <strain evidence="6 7">CGMCC 1.7659</strain>
    </source>
</reference>
<evidence type="ECO:0000256" key="1">
    <source>
        <dbReference type="ARBA" id="ARBA00001946"/>
    </source>
</evidence>
<dbReference type="PANTHER" id="PTHR45138:SF9">
    <property type="entry name" value="DIGUANYLATE CYCLASE DGCM-RELATED"/>
    <property type="match status" value="1"/>
</dbReference>
<feature type="transmembrane region" description="Helical" evidence="4">
    <location>
        <begin position="165"/>
        <end position="187"/>
    </location>
</feature>
<dbReference type="RefSeq" id="WP_175498157.1">
    <property type="nucleotide sequence ID" value="NZ_FOVF01000033.1"/>
</dbReference>
<evidence type="ECO:0000256" key="3">
    <source>
        <dbReference type="ARBA" id="ARBA00034247"/>
    </source>
</evidence>
<dbReference type="Gene3D" id="3.30.70.270">
    <property type="match status" value="1"/>
</dbReference>
<dbReference type="CDD" id="cd01949">
    <property type="entry name" value="GGDEF"/>
    <property type="match status" value="1"/>
</dbReference>
<dbReference type="AlphaFoldDB" id="A0A1I5A7P3"/>
<dbReference type="InterPro" id="IPR050469">
    <property type="entry name" value="Diguanylate_Cyclase"/>
</dbReference>
<accession>A0A1I5A7P3</accession>
<dbReference type="InterPro" id="IPR033424">
    <property type="entry name" value="MASE4"/>
</dbReference>
<name>A0A1I5A7P3_9GAMM</name>
<sequence>MPEPKTAAPHALLLAGPPGRSQIRFALAAVLFSVATFVIVVPLATLPVARVPAFIPAYESALAICFVITAALLFGQYNFSQRPALLVLASGYLFTACIVVAHILSFPGVFSATGLLGAGPQTSVWLYVFWHGGFPFFVLGYALLDRDASEPGAGSDAASAQPGDNTAGIVLAATIALTGVCGMTLLASAGQALLPTLLLEDHPTPTLAALGYAFWLLSLLALFSLWRRRPRTMLDLWLMVVLCGWLFEVALFVIFNTARFDLGWYASRLYGLLAASSLLIVLLLETATQNARLAQLTHELSEANRALEQLSLHDALTTLPNRRFFDAYLAAQIAIARRHGRALALVMCDVDAFKPYNDDYGHQAGDECLKRIAAALQSCCHRPADMVARYGGEEFALILPETTSADAARIAEEARRAVAELKMLHASVPAAAQISISAGVAVLDGDMSAQQLIRAADRNLFEAKRLGRNRVVS</sequence>
<evidence type="ECO:0000313" key="6">
    <source>
        <dbReference type="EMBL" id="SFN58453.1"/>
    </source>
</evidence>